<sequence length="510" mass="55667">MKAALDAAAVHYMARRVLATDPSTSPGSSPEQSGPVGTVSTAIVVPQPISPPKAVTTGSTSSPEDMMADFNNVSISVPIMATPTTTPPNLSDDAIVASTPLIRQPRATWDDASMCYFLGEYRVAPQPGIIIGHMDFLSDMLFEAPLDSALRPATLATACLCFSRRRDSLELYAQSRDHYGKALKAVITSIEKGPDHWGDDTLASIMLLHMFEDIDSGHSHNATSHLKGIARLYDLRGQNLLSKIPGSPLYGWIFTHLQTLSLATNEFFECLSIPQPERAVTDPAGGLVYMVAKISRFITLSAERQSALDKANAPSEARRTALMTMMHLAMRTQSETDAWAESLPKTWKPRVVFALDESGNTRRLVTYSCRWLSVVSTMYHASLVKYYHTVLSCCQSILELHVSPTPAEKDLINATANMANKNLAHLIAMICDSLPYAFGEVDGDGELLPAPDYKGYSSYSLIWSLELVSTYPGSTKEQIALCKSSLTRIGSLYGIRLAQSPQNLAAFTFF</sequence>
<dbReference type="EMBL" id="JAWCUI010000047">
    <property type="protein sequence ID" value="KAL1892118.1"/>
    <property type="molecule type" value="Genomic_DNA"/>
</dbReference>
<dbReference type="PANTHER" id="PTHR38791:SF12">
    <property type="entry name" value="TRANSCRIPTION FACTOR DOMAIN-CONTAINING PROTEIN-RELATED"/>
    <property type="match status" value="1"/>
</dbReference>
<dbReference type="Pfam" id="PF11951">
    <property type="entry name" value="Fungal_trans_2"/>
    <property type="match status" value="1"/>
</dbReference>
<dbReference type="PANTHER" id="PTHR38791">
    <property type="entry name" value="ZN(II)2CYS6 TRANSCRIPTION FACTOR (EUROFUNG)-RELATED-RELATED"/>
    <property type="match status" value="1"/>
</dbReference>
<proteinExistence type="predicted"/>
<reference evidence="2 3" key="1">
    <citation type="journal article" date="2024" name="IMA Fungus">
        <title>IMA Genome - F19 : A genome assembly and annotation guide to empower mycologists, including annotated draft genome sequences of Ceratocystis pirilliformis, Diaporthe australafricana, Fusarium ophioides, Paecilomyces lecythidis, and Sporothrix stenoceras.</title>
        <authorList>
            <person name="Aylward J."/>
            <person name="Wilson A.M."/>
            <person name="Visagie C.M."/>
            <person name="Spraker J."/>
            <person name="Barnes I."/>
            <person name="Buitendag C."/>
            <person name="Ceriani C."/>
            <person name="Del Mar Angel L."/>
            <person name="du Plessis D."/>
            <person name="Fuchs T."/>
            <person name="Gasser K."/>
            <person name="Kramer D."/>
            <person name="Li W."/>
            <person name="Munsamy K."/>
            <person name="Piso A."/>
            <person name="Price J.L."/>
            <person name="Sonnekus B."/>
            <person name="Thomas C."/>
            <person name="van der Nest A."/>
            <person name="van Dijk A."/>
            <person name="van Heerden A."/>
            <person name="van Vuuren N."/>
            <person name="Yilmaz N."/>
            <person name="Duong T.A."/>
            <person name="van der Merwe N.A."/>
            <person name="Wingfield M.J."/>
            <person name="Wingfield B.D."/>
        </authorList>
    </citation>
    <scope>NUCLEOTIDE SEQUENCE [LARGE SCALE GENOMIC DNA]</scope>
    <source>
        <strain evidence="2 3">CMW 5346</strain>
    </source>
</reference>
<dbReference type="InterPro" id="IPR053175">
    <property type="entry name" value="DHMBA_Reg_Transcription_Factor"/>
</dbReference>
<evidence type="ECO:0000313" key="2">
    <source>
        <dbReference type="EMBL" id="KAL1892118.1"/>
    </source>
</evidence>
<dbReference type="Proteomes" id="UP001583186">
    <property type="component" value="Unassembled WGS sequence"/>
</dbReference>
<keyword evidence="1" id="KW-0539">Nucleus</keyword>
<comment type="caution">
    <text evidence="2">The sequence shown here is derived from an EMBL/GenBank/DDBJ whole genome shotgun (WGS) entry which is preliminary data.</text>
</comment>
<keyword evidence="3" id="KW-1185">Reference proteome</keyword>
<evidence type="ECO:0000313" key="3">
    <source>
        <dbReference type="Proteomes" id="UP001583186"/>
    </source>
</evidence>
<gene>
    <name evidence="2" type="ORF">Sste5346_007273</name>
</gene>
<name>A0ABR3YUQ5_9PEZI</name>
<dbReference type="InterPro" id="IPR021858">
    <property type="entry name" value="Fun_TF"/>
</dbReference>
<evidence type="ECO:0000256" key="1">
    <source>
        <dbReference type="ARBA" id="ARBA00023242"/>
    </source>
</evidence>
<accession>A0ABR3YUQ5</accession>
<organism evidence="2 3">
    <name type="scientific">Sporothrix stenoceras</name>
    <dbReference type="NCBI Taxonomy" id="5173"/>
    <lineage>
        <taxon>Eukaryota</taxon>
        <taxon>Fungi</taxon>
        <taxon>Dikarya</taxon>
        <taxon>Ascomycota</taxon>
        <taxon>Pezizomycotina</taxon>
        <taxon>Sordariomycetes</taxon>
        <taxon>Sordariomycetidae</taxon>
        <taxon>Ophiostomatales</taxon>
        <taxon>Ophiostomataceae</taxon>
        <taxon>Sporothrix</taxon>
    </lineage>
</organism>
<protein>
    <recommendedName>
        <fullName evidence="4">C6 zinc finger domain containing protein</fullName>
    </recommendedName>
</protein>
<evidence type="ECO:0008006" key="4">
    <source>
        <dbReference type="Google" id="ProtNLM"/>
    </source>
</evidence>